<reference evidence="3 4" key="1">
    <citation type="submission" date="2021-02" db="EMBL/GenBank/DDBJ databases">
        <title>Cotonvirus japonicus, which uses Golgi apparatus of host cells for its virion factory, phylogenetically links tailed tupanvirus and icosahedral mimivirus.</title>
        <authorList>
            <person name="Takahashi H."/>
            <person name="Fukaya S."/>
            <person name="Song C."/>
            <person name="Murata K."/>
            <person name="Takemura M."/>
        </authorList>
    </citation>
    <scope>NUCLEOTIDE SEQUENCE [LARGE SCALE GENOMIC DNA]</scope>
</reference>
<dbReference type="Pfam" id="PF04572">
    <property type="entry name" value="Gb3_synth"/>
    <property type="match status" value="1"/>
</dbReference>
<feature type="domain" description="Glycosyltransferase 2-like" evidence="1">
    <location>
        <begin position="16"/>
        <end position="147"/>
    </location>
</feature>
<keyword evidence="4" id="KW-1185">Reference proteome</keyword>
<evidence type="ECO:0000259" key="1">
    <source>
        <dbReference type="Pfam" id="PF00535"/>
    </source>
</evidence>
<proteinExistence type="predicted"/>
<dbReference type="Proteomes" id="UP001321479">
    <property type="component" value="Segment"/>
</dbReference>
<dbReference type="Pfam" id="PF00535">
    <property type="entry name" value="Glycos_transf_2"/>
    <property type="match status" value="1"/>
</dbReference>
<dbReference type="EMBL" id="AP024483">
    <property type="protein sequence ID" value="BCS83206.1"/>
    <property type="molecule type" value="Genomic_DNA"/>
</dbReference>
<evidence type="ECO:0000259" key="2">
    <source>
        <dbReference type="Pfam" id="PF04572"/>
    </source>
</evidence>
<dbReference type="PANTHER" id="PTHR43685:SF3">
    <property type="entry name" value="SLR2126 PROTEIN"/>
    <property type="match status" value="1"/>
</dbReference>
<dbReference type="CDD" id="cd00761">
    <property type="entry name" value="Glyco_tranf_GTA_type"/>
    <property type="match status" value="2"/>
</dbReference>
<dbReference type="InterPro" id="IPR029044">
    <property type="entry name" value="Nucleotide-diphossugar_trans"/>
</dbReference>
<sequence length="1196" mass="140481">MSKINKNISQNPKKISIVMSSINRRKQLEFTIKTLQFSKHKNIEIIVWDDGSDSEEQIDDFIDKYGIKLFKVNKNEKIWSSPVIGYNNAIMKATGDIVIIQNPEVCHFDDIIQFVNDNLEYNEYLSFSCYALANINENNKLYNMMSDYNNYQKNYNNILSMIVNDTNVAGNTIHSEPKNGWVNHPIHLPVGYHYTCALYRDKLLELGGFDSDYEYGFCHDDDDFVRRIQKNNMTAKIINKYCIHQWHPSQIKVANANELWKINQKVFWNKMSSYNLTETFDRNIIFKQFKRDSDWPSKIPKILHLYWNGNQFTILHLMTVKSFMLYNPDWIVNVYYPKTTKNTVNPTWKSTEQKYVYNGPNFLELLKTLNINYISIDFDEIGFFNDANDVYKSDYLRWYLLYNHGGMWSDFDVLYIKKITGKLFETSCRNCEIKDIEQGIYYFDSVFPIGLLMASKNNIFFKKCCENSLKYYNTDNYQSIGACMWNSLFKDGDNVLNTYKNTCILSEKTVYPYKWNGIQEFFDTENAIENEKKYYDLINSDTVGIHWFNGAEVGKKFCCNPINMHELSIVCRLLRKMENKKWKNKFINFNKFSFIPLHRLKSDSIINNNTHIRATKEYCEKNNSVGFNSNGDIITVNNNYSLLPYINILDDWNGCFVNCNIFPKISIICVCDNSKLQTVLTLNSFEKSSYKNIEVIIIDIDNKNNDSWEDVTSSFPFIIKIKTVNGHGAQNFGYYYNIGLQYAGGQIILFQNSLIYHVNDILSHISKYLKNDNCISYFCLSITNKNSNDYLNNIHDSGNNKSLLLNDSGIVPCYNVCFAIHKKNIDNIRGFSPEYKFGHGFYIDDFILKINYDLTLKIISPTDYLTVHQHHDNKFIFDDSEIKNYDHSSEKWIINKSIYLNKKEKKIILSKSLSNIIPKIFSCFYSDSNLSYMKYLTIRSFIYYNPNWIINVYVPTIPDTLSKYIGKNHWNNLLRLPNVNVIKINFDDIGFYNNSPITARSNYLQWYILSTTGGMWSDLDILYINSIENTILKINPDFDTLICNVNDQYYPIKLFLSKPNNRFFYHLKQETLKNYNHQNKTLIPTFIKNIWSSSQLIIDNFPENKFLIEDKYIYLPFEYNNINELYSSTNLTFTKTKTIGVCWFGGSDQAFNLQNNIDKLVVKNDSILLKLINKFVKIIENDNYNINIVPLLDNYI</sequence>
<dbReference type="InterPro" id="IPR007577">
    <property type="entry name" value="GlycoTrfase_DXD_sugar-bd_CS"/>
</dbReference>
<dbReference type="Gene3D" id="3.90.550.20">
    <property type="match status" value="2"/>
</dbReference>
<name>A0ABM7NSW1_9VIRU</name>
<accession>A0ABM7NSW1</accession>
<protein>
    <submittedName>
        <fullName evidence="3">Glycosyltransferase</fullName>
    </submittedName>
</protein>
<dbReference type="InterPro" id="IPR007652">
    <property type="entry name" value="A1-4-GlycosylTfrase_dom"/>
</dbReference>
<organism evidence="3 4">
    <name type="scientific">Cotonvirus japonicus</name>
    <dbReference type="NCBI Taxonomy" id="2811091"/>
    <lineage>
        <taxon>Viruses</taxon>
        <taxon>Varidnaviria</taxon>
        <taxon>Bamfordvirae</taxon>
        <taxon>Nucleocytoviricota</taxon>
        <taxon>Megaviricetes</taxon>
        <taxon>Imitervirales</taxon>
        <taxon>Mimiviridae</taxon>
        <taxon>Megamimivirinae</taxon>
        <taxon>Cotonvirus</taxon>
        <taxon>Cotonvirus japonicum</taxon>
    </lineage>
</organism>
<dbReference type="SUPFAM" id="SSF53448">
    <property type="entry name" value="Nucleotide-diphospho-sugar transferases"/>
    <property type="match status" value="3"/>
</dbReference>
<dbReference type="GeneID" id="80558411"/>
<evidence type="ECO:0000313" key="4">
    <source>
        <dbReference type="Proteomes" id="UP001321479"/>
    </source>
</evidence>
<feature type="domain" description="Alpha 1,4-glycosyltransferase" evidence="2">
    <location>
        <begin position="456"/>
        <end position="557"/>
    </location>
</feature>
<dbReference type="PANTHER" id="PTHR43685">
    <property type="entry name" value="GLYCOSYLTRANSFERASE"/>
    <property type="match status" value="1"/>
</dbReference>
<dbReference type="RefSeq" id="YP_010841814.1">
    <property type="nucleotide sequence ID" value="NC_079139.1"/>
</dbReference>
<evidence type="ECO:0000313" key="3">
    <source>
        <dbReference type="EMBL" id="BCS83206.1"/>
    </source>
</evidence>
<dbReference type="Gene3D" id="3.90.550.10">
    <property type="entry name" value="Spore Coat Polysaccharide Biosynthesis Protein SpsA, Chain A"/>
    <property type="match status" value="2"/>
</dbReference>
<dbReference type="InterPro" id="IPR001173">
    <property type="entry name" value="Glyco_trans_2-like"/>
</dbReference>
<dbReference type="Pfam" id="PF04488">
    <property type="entry name" value="Gly_transf_sug"/>
    <property type="match status" value="1"/>
</dbReference>
<dbReference type="InterPro" id="IPR050834">
    <property type="entry name" value="Glycosyltransf_2"/>
</dbReference>